<organism evidence="3 4">
    <name type="scientific">Edaphochlamys debaryana</name>
    <dbReference type="NCBI Taxonomy" id="47281"/>
    <lineage>
        <taxon>Eukaryota</taxon>
        <taxon>Viridiplantae</taxon>
        <taxon>Chlorophyta</taxon>
        <taxon>core chlorophytes</taxon>
        <taxon>Chlorophyceae</taxon>
        <taxon>CS clade</taxon>
        <taxon>Chlamydomonadales</taxon>
        <taxon>Chlamydomonadales incertae sedis</taxon>
        <taxon>Edaphochlamys</taxon>
    </lineage>
</organism>
<dbReference type="AlphaFoldDB" id="A0A836BSQ8"/>
<gene>
    <name evidence="3" type="ORF">HYH03_014075</name>
</gene>
<dbReference type="Proteomes" id="UP000612055">
    <property type="component" value="Unassembled WGS sequence"/>
</dbReference>
<feature type="compositionally biased region" description="Low complexity" evidence="1">
    <location>
        <begin position="388"/>
        <end position="399"/>
    </location>
</feature>
<protein>
    <recommendedName>
        <fullName evidence="2">Myb-like domain-containing protein</fullName>
    </recommendedName>
</protein>
<dbReference type="SUPFAM" id="SSF46689">
    <property type="entry name" value="Homeodomain-like"/>
    <property type="match status" value="1"/>
</dbReference>
<proteinExistence type="predicted"/>
<name>A0A836BSQ8_9CHLO</name>
<dbReference type="CDD" id="cd00167">
    <property type="entry name" value="SANT"/>
    <property type="match status" value="1"/>
</dbReference>
<comment type="caution">
    <text evidence="3">The sequence shown here is derived from an EMBL/GenBank/DDBJ whole genome shotgun (WGS) entry which is preliminary data.</text>
</comment>
<feature type="compositionally biased region" description="Pro residues" evidence="1">
    <location>
        <begin position="346"/>
        <end position="371"/>
    </location>
</feature>
<feature type="domain" description="Myb-like" evidence="2">
    <location>
        <begin position="27"/>
        <end position="66"/>
    </location>
</feature>
<dbReference type="EMBL" id="JAEHOE010000098">
    <property type="protein sequence ID" value="KAG2487362.1"/>
    <property type="molecule type" value="Genomic_DNA"/>
</dbReference>
<accession>A0A836BSQ8</accession>
<feature type="region of interest" description="Disordered" evidence="1">
    <location>
        <begin position="726"/>
        <end position="757"/>
    </location>
</feature>
<evidence type="ECO:0000313" key="4">
    <source>
        <dbReference type="Proteomes" id="UP000612055"/>
    </source>
</evidence>
<dbReference type="InterPro" id="IPR009057">
    <property type="entry name" value="Homeodomain-like_sf"/>
</dbReference>
<keyword evidence="4" id="KW-1185">Reference proteome</keyword>
<dbReference type="Gene3D" id="1.10.10.60">
    <property type="entry name" value="Homeodomain-like"/>
    <property type="match status" value="1"/>
</dbReference>
<feature type="region of interest" description="Disordered" evidence="1">
    <location>
        <begin position="304"/>
        <end position="451"/>
    </location>
</feature>
<evidence type="ECO:0000313" key="3">
    <source>
        <dbReference type="EMBL" id="KAG2487362.1"/>
    </source>
</evidence>
<dbReference type="InterPro" id="IPR001005">
    <property type="entry name" value="SANT/Myb"/>
</dbReference>
<dbReference type="Pfam" id="PF00249">
    <property type="entry name" value="Myb_DNA-binding"/>
    <property type="match status" value="1"/>
</dbReference>
<sequence length="767" mass="79502">MERLQVQGALAAPLDESAPRLHNGSPEWRPDEFFHLAQQHSELGCQWNRIAEALPGRHPREIRNVFASSAFLVSYVRRLQTVGKLDPEAAAAARAVAFDATCRDAAASPEPHDQSRGTLTPAASSVDLARVPSASSFPESLCSSGAHPGWEPCHWAAPWQHGVPAAGVWDRALQAPIPCLPAHLTAASFGLTAPAQPYSGSAQAWPGPGQGWYSALAGPPGGLLSGAAAPTCLQQASSIRISLSASAGPCLRTERPTWSTGAAHALVGPFPQEPSPSQCGLGAWEAPPPAHALPLRTLSCCQPEALPQPPTAAPSPEEWQQWLQQEAPRPAPLEPQPEPQARAQQPPLPSSPPPQLQQPSQGPPQPGPPPEAQAQQPAWAPPLKPELEPAASAALGAAPSAPPGHGHGSAPPGLDRPAASPSVFDRSSSASSVASASDPGRPQRFSRGKRHMEVLESFLSAQKAMRVDQGDADVHVGESAGVACCAPAYQHPRLAPACSGRGPEPFPEPAQCCTDVGELQRERSSPPAHNLAAAWEQQPQAPGSLQTAPYLRTAPAPLEYGLAAAQRQPLLRPSFHQTQPRALSRLALEAARSAPLLSGGWSPAGLLPQAQAGLYALPLLPPLLPPPPPEAMGRASPALALNSSIFAARCASAPGPLPAVAEACTPSTRAEVEAEAEPHALPAEDAATGGAPLLAAQAEAAAPASDASLRLDGNILAAVPAAVGTSGPIQQSAAPSPQQPDLTPPPPHSMEPDESGFWEMCQDLFRE</sequence>
<feature type="compositionally biased region" description="Low complexity" evidence="1">
    <location>
        <begin position="728"/>
        <end position="741"/>
    </location>
</feature>
<feature type="compositionally biased region" description="Low complexity" evidence="1">
    <location>
        <begin position="408"/>
        <end position="439"/>
    </location>
</feature>
<reference evidence="3" key="1">
    <citation type="journal article" date="2020" name="bioRxiv">
        <title>Comparative genomics of Chlamydomonas.</title>
        <authorList>
            <person name="Craig R.J."/>
            <person name="Hasan A.R."/>
            <person name="Ness R.W."/>
            <person name="Keightley P.D."/>
        </authorList>
    </citation>
    <scope>NUCLEOTIDE SEQUENCE</scope>
    <source>
        <strain evidence="3">CCAP 11/70</strain>
    </source>
</reference>
<feature type="compositionally biased region" description="Pro residues" evidence="1">
    <location>
        <begin position="329"/>
        <end position="338"/>
    </location>
</feature>
<evidence type="ECO:0000256" key="1">
    <source>
        <dbReference type="SAM" id="MobiDB-lite"/>
    </source>
</evidence>
<evidence type="ECO:0000259" key="2">
    <source>
        <dbReference type="Pfam" id="PF00249"/>
    </source>
</evidence>